<organism>
    <name type="scientific">Ixodes scapularis</name>
    <name type="common">Black-legged tick</name>
    <name type="synonym">Deer tick</name>
    <dbReference type="NCBI Taxonomy" id="6945"/>
    <lineage>
        <taxon>Eukaryota</taxon>
        <taxon>Metazoa</taxon>
        <taxon>Ecdysozoa</taxon>
        <taxon>Arthropoda</taxon>
        <taxon>Chelicerata</taxon>
        <taxon>Arachnida</taxon>
        <taxon>Acari</taxon>
        <taxon>Parasitiformes</taxon>
        <taxon>Ixodida</taxon>
        <taxon>Ixodoidea</taxon>
        <taxon>Ixodidae</taxon>
        <taxon>Ixodinae</taxon>
        <taxon>Ixodes</taxon>
    </lineage>
</organism>
<dbReference type="VEuPathDB" id="VectorBase:ISCW007925"/>
<dbReference type="EMBL" id="DS791441">
    <property type="protein sequence ID" value="EEC10171.1"/>
    <property type="molecule type" value="Genomic_DNA"/>
</dbReference>
<accession>B7PU99</accession>
<evidence type="ECO:0000313" key="3">
    <source>
        <dbReference type="Proteomes" id="UP000001555"/>
    </source>
</evidence>
<dbReference type="EnsemblMetazoa" id="ISCW007925-RA">
    <property type="protein sequence ID" value="ISCW007925-PA"/>
    <property type="gene ID" value="ISCW007925"/>
</dbReference>
<proteinExistence type="predicted"/>
<dbReference type="Proteomes" id="UP000001555">
    <property type="component" value="Unassembled WGS sequence"/>
</dbReference>
<dbReference type="AlphaFoldDB" id="B7PU99"/>
<dbReference type="HOGENOM" id="CLU_2309071_0_0_1"/>
<reference evidence="2" key="2">
    <citation type="submission" date="2020-05" db="UniProtKB">
        <authorList>
            <consortium name="EnsemblMetazoa"/>
        </authorList>
    </citation>
    <scope>IDENTIFICATION</scope>
    <source>
        <strain evidence="2">wikel</strain>
    </source>
</reference>
<evidence type="ECO:0000313" key="2">
    <source>
        <dbReference type="EnsemblMetazoa" id="ISCW007925-PA"/>
    </source>
</evidence>
<dbReference type="InParanoid" id="B7PU99"/>
<name>B7PU99_IXOSC</name>
<dbReference type="EMBL" id="ABJB010884823">
    <property type="status" value="NOT_ANNOTATED_CDS"/>
    <property type="molecule type" value="Genomic_DNA"/>
</dbReference>
<reference evidence="1 3" key="1">
    <citation type="submission" date="2008-03" db="EMBL/GenBank/DDBJ databases">
        <title>Annotation of Ixodes scapularis.</title>
        <authorList>
            <consortium name="Ixodes scapularis Genome Project Consortium"/>
            <person name="Caler E."/>
            <person name="Hannick L.I."/>
            <person name="Bidwell S."/>
            <person name="Joardar V."/>
            <person name="Thiagarajan M."/>
            <person name="Amedeo P."/>
            <person name="Galinsky K.J."/>
            <person name="Schobel S."/>
            <person name="Inman J."/>
            <person name="Hostetler J."/>
            <person name="Miller J."/>
            <person name="Hammond M."/>
            <person name="Megy K."/>
            <person name="Lawson D."/>
            <person name="Kodira C."/>
            <person name="Sutton G."/>
            <person name="Meyer J."/>
            <person name="Hill C.A."/>
            <person name="Birren B."/>
            <person name="Nene V."/>
            <person name="Collins F."/>
            <person name="Alarcon-Chaidez F."/>
            <person name="Wikel S."/>
            <person name="Strausberg R."/>
        </authorList>
    </citation>
    <scope>NUCLEOTIDE SEQUENCE [LARGE SCALE GENOMIC DNA]</scope>
    <source>
        <strain evidence="3">Wikel</strain>
        <strain evidence="1">Wikel colony</strain>
    </source>
</reference>
<gene>
    <name evidence="1" type="ORF">IscW_ISCW007925</name>
</gene>
<sequence>MKFLGVAQVARTIGACALLCARALETLARRYRGFSISRRRCSGGPAGANPEAAQGAAVFQARGAIAKIGSEIGAGAGFHAAAFCAVLRAARRAAEEIGPV</sequence>
<dbReference type="PaxDb" id="6945-B7PU99"/>
<protein>
    <submittedName>
        <fullName evidence="1 2">Uncharacterized protein</fullName>
    </submittedName>
</protein>
<evidence type="ECO:0000313" key="1">
    <source>
        <dbReference type="EMBL" id="EEC10171.1"/>
    </source>
</evidence>
<keyword evidence="3" id="KW-1185">Reference proteome</keyword>